<accession>A0ABT6QH16</accession>
<proteinExistence type="predicted"/>
<protein>
    <recommendedName>
        <fullName evidence="3">DUF4238 domain-containing protein</fullName>
    </recommendedName>
</protein>
<dbReference type="Proteomes" id="UP001159100">
    <property type="component" value="Unassembled WGS sequence"/>
</dbReference>
<evidence type="ECO:0008006" key="3">
    <source>
        <dbReference type="Google" id="ProtNLM"/>
    </source>
</evidence>
<dbReference type="EMBL" id="JARBWL010000001">
    <property type="protein sequence ID" value="MDI2590172.1"/>
    <property type="molecule type" value="Genomic_DNA"/>
</dbReference>
<organism evidence="1 2">
    <name type="scientific">Pseudomonas fungipugnans</name>
    <dbReference type="NCBI Taxonomy" id="3024217"/>
    <lineage>
        <taxon>Bacteria</taxon>
        <taxon>Pseudomonadati</taxon>
        <taxon>Pseudomonadota</taxon>
        <taxon>Gammaproteobacteria</taxon>
        <taxon>Pseudomonadales</taxon>
        <taxon>Pseudomonadaceae</taxon>
        <taxon>Pseudomonas</taxon>
    </lineage>
</organism>
<reference evidence="1 2" key="1">
    <citation type="submission" date="2023-02" db="EMBL/GenBank/DDBJ databases">
        <title>Pseudomonas chrutzelriedensis sp. nov., a potently antifungal strain isolated from moss.</title>
        <authorList>
            <person name="Schnyder A."/>
            <person name="Kalawong R."/>
            <person name="Eberl L."/>
            <person name="Agnoli K."/>
        </authorList>
    </citation>
    <scope>NUCLEOTIDE SEQUENCE [LARGE SCALE GENOMIC DNA]</scope>
    <source>
        <strain evidence="1 2">681</strain>
    </source>
</reference>
<name>A0ABT6QH16_9PSED</name>
<evidence type="ECO:0000313" key="1">
    <source>
        <dbReference type="EMBL" id="MDI2590172.1"/>
    </source>
</evidence>
<sequence length="319" mass="37243">MNAMNPAASQSKQKMYCFEVLDREKFTVRPFEKKTVKIENTLSIDDLYSFQVEDKVIRHNFEELFKKYETQISAATKRLERFAASYPEGITQEDYKSLSNDLLYILITKQYNSFRNPYNIKKTLRILQQSESLWPLDGRMFEICLRIISGNRPHQHHICNQLGISSDDYWKWLKGLFFISIDMGGDEPNLFDGMIKEYFKEPKFLCNFEIYFYDDKSTKGQVLLPDTGAIVPSLHFPAWVRHGFNLSANAFLYVGFTHISQLTSDQNEINSFDNRGRRQIRLVKNEISALHTYNRQCVAQARQYVYCASPQPLGVEILG</sequence>
<evidence type="ECO:0000313" key="2">
    <source>
        <dbReference type="Proteomes" id="UP001159100"/>
    </source>
</evidence>
<dbReference type="RefSeq" id="WP_282314887.1">
    <property type="nucleotide sequence ID" value="NZ_JARBWL010000001.1"/>
</dbReference>
<keyword evidence="2" id="KW-1185">Reference proteome</keyword>
<gene>
    <name evidence="1" type="ORF">POF45_01840</name>
</gene>
<comment type="caution">
    <text evidence="1">The sequence shown here is derived from an EMBL/GenBank/DDBJ whole genome shotgun (WGS) entry which is preliminary data.</text>
</comment>